<dbReference type="Proteomes" id="UP000190130">
    <property type="component" value="Unassembled WGS sequence"/>
</dbReference>
<feature type="domain" description="Nudix hydrolase" evidence="3">
    <location>
        <begin position="1"/>
        <end position="131"/>
    </location>
</feature>
<reference evidence="5 7" key="2">
    <citation type="submission" date="2017-02" db="EMBL/GenBank/DDBJ databases">
        <authorList>
            <person name="Peterson S.W."/>
        </authorList>
    </citation>
    <scope>NUCLEOTIDE SEQUENCE [LARGE SCALE GENOMIC DNA]</scope>
    <source>
        <strain evidence="5 7">DSM 9653</strain>
    </source>
</reference>
<dbReference type="EMBL" id="FUYX01000003">
    <property type="protein sequence ID" value="SKB61347.1"/>
    <property type="molecule type" value="Genomic_DNA"/>
</dbReference>
<evidence type="ECO:0000256" key="1">
    <source>
        <dbReference type="ARBA" id="ARBA00001946"/>
    </source>
</evidence>
<evidence type="ECO:0000313" key="6">
    <source>
        <dbReference type="Proteomes" id="UP000051562"/>
    </source>
</evidence>
<dbReference type="InterPro" id="IPR020476">
    <property type="entry name" value="Nudix_hydrolase"/>
</dbReference>
<name>A0A0Q3I8Q0_9HYPH</name>
<accession>A0A0Q3I8Q0</accession>
<dbReference type="EMBL" id="LMAR01000026">
    <property type="protein sequence ID" value="KQK31221.1"/>
    <property type="molecule type" value="Genomic_DNA"/>
</dbReference>
<dbReference type="PANTHER" id="PTHR43046">
    <property type="entry name" value="GDP-MANNOSE MANNOSYL HYDROLASE"/>
    <property type="match status" value="1"/>
</dbReference>
<dbReference type="RefSeq" id="WP_055727504.1">
    <property type="nucleotide sequence ID" value="NZ_FUYX01000003.1"/>
</dbReference>
<dbReference type="GO" id="GO:0016787">
    <property type="term" value="F:hydrolase activity"/>
    <property type="evidence" value="ECO:0007669"/>
    <property type="project" value="UniProtKB-KW"/>
</dbReference>
<evidence type="ECO:0000259" key="3">
    <source>
        <dbReference type="PROSITE" id="PS51462"/>
    </source>
</evidence>
<dbReference type="Pfam" id="PF00293">
    <property type="entry name" value="NUDIX"/>
    <property type="match status" value="1"/>
</dbReference>
<keyword evidence="2" id="KW-0378">Hydrolase</keyword>
<evidence type="ECO:0000313" key="5">
    <source>
        <dbReference type="EMBL" id="SKB61347.1"/>
    </source>
</evidence>
<dbReference type="Proteomes" id="UP000051562">
    <property type="component" value="Unassembled WGS sequence"/>
</dbReference>
<organism evidence="4 6">
    <name type="scientific">Bosea thiooxidans</name>
    <dbReference type="NCBI Taxonomy" id="53254"/>
    <lineage>
        <taxon>Bacteria</taxon>
        <taxon>Pseudomonadati</taxon>
        <taxon>Pseudomonadota</taxon>
        <taxon>Alphaproteobacteria</taxon>
        <taxon>Hyphomicrobiales</taxon>
        <taxon>Boseaceae</taxon>
        <taxon>Bosea</taxon>
    </lineage>
</organism>
<dbReference type="PANTHER" id="PTHR43046:SF14">
    <property type="entry name" value="MUTT_NUDIX FAMILY PROTEIN"/>
    <property type="match status" value="1"/>
</dbReference>
<keyword evidence="6" id="KW-1185">Reference proteome</keyword>
<reference evidence="4 6" key="1">
    <citation type="submission" date="2015-10" db="EMBL/GenBank/DDBJ databases">
        <title>Draft genome of Bosea thiooxidans.</title>
        <authorList>
            <person name="Wang X."/>
        </authorList>
    </citation>
    <scope>NUCLEOTIDE SEQUENCE [LARGE SCALE GENOMIC DNA]</scope>
    <source>
        <strain evidence="4 6">CGMCC 9174</strain>
    </source>
</reference>
<dbReference type="STRING" id="53254.SAMN05660750_01541"/>
<dbReference type="PRINTS" id="PR00502">
    <property type="entry name" value="NUDIXFAMILY"/>
</dbReference>
<dbReference type="InterPro" id="IPR000086">
    <property type="entry name" value="NUDIX_hydrolase_dom"/>
</dbReference>
<evidence type="ECO:0000313" key="7">
    <source>
        <dbReference type="Proteomes" id="UP000190130"/>
    </source>
</evidence>
<evidence type="ECO:0000256" key="2">
    <source>
        <dbReference type="ARBA" id="ARBA00022801"/>
    </source>
</evidence>
<dbReference type="CDD" id="cd02883">
    <property type="entry name" value="NUDIX_Hydrolase"/>
    <property type="match status" value="1"/>
</dbReference>
<protein>
    <submittedName>
        <fullName evidence="5">ADP-ribose pyrophosphatase YjhB, NUDIX family</fullName>
    </submittedName>
</protein>
<dbReference type="InterPro" id="IPR015797">
    <property type="entry name" value="NUDIX_hydrolase-like_dom_sf"/>
</dbReference>
<proteinExistence type="predicted"/>
<comment type="cofactor">
    <cofactor evidence="1">
        <name>Mg(2+)</name>
        <dbReference type="ChEBI" id="CHEBI:18420"/>
    </cofactor>
</comment>
<dbReference type="PROSITE" id="PS51462">
    <property type="entry name" value="NUDIX"/>
    <property type="match status" value="1"/>
</dbReference>
<dbReference type="AlphaFoldDB" id="A0A0Q3I8Q0"/>
<dbReference type="SUPFAM" id="SSF55811">
    <property type="entry name" value="Nudix"/>
    <property type="match status" value="1"/>
</dbReference>
<dbReference type="Gene3D" id="3.90.79.10">
    <property type="entry name" value="Nucleoside Triphosphate Pyrophosphohydrolase"/>
    <property type="match status" value="1"/>
</dbReference>
<gene>
    <name evidence="4" type="ORF">ARD30_10335</name>
    <name evidence="5" type="ORF">SAMN05660750_01541</name>
</gene>
<evidence type="ECO:0000313" key="4">
    <source>
        <dbReference type="EMBL" id="KQK31221.1"/>
    </source>
</evidence>
<sequence>MLETVSALFVDRDRKVLLGLRAVWKRAWPGHWDAIGGRVEPGEALERALIRECREEVGLTPTRYERVLSEAERFPERNGAALHHIYVVSAWEGGPAVNLVDEHDEIRWFSLEEMAALPNLTIPDLITLVRAALEHGLRVGSEPSS</sequence>